<dbReference type="CDD" id="cd17920">
    <property type="entry name" value="DEXHc_RecQ"/>
    <property type="match status" value="1"/>
</dbReference>
<dbReference type="InterPro" id="IPR014001">
    <property type="entry name" value="Helicase_ATP-bd"/>
</dbReference>
<gene>
    <name evidence="8" type="ORF">RM423_22695</name>
</gene>
<keyword evidence="2" id="KW-0378">Hydrolase</keyword>
<evidence type="ECO:0000313" key="8">
    <source>
        <dbReference type="EMBL" id="MDT0264182.1"/>
    </source>
</evidence>
<dbReference type="Gene3D" id="3.40.50.300">
    <property type="entry name" value="P-loop containing nucleotide triphosphate hydrolases"/>
    <property type="match status" value="1"/>
</dbReference>
<dbReference type="EMBL" id="JAVREH010000075">
    <property type="protein sequence ID" value="MDT0264182.1"/>
    <property type="molecule type" value="Genomic_DNA"/>
</dbReference>
<organism evidence="8 9">
    <name type="scientific">Jatrophihabitans lederbergiae</name>
    <dbReference type="NCBI Taxonomy" id="3075547"/>
    <lineage>
        <taxon>Bacteria</taxon>
        <taxon>Bacillati</taxon>
        <taxon>Actinomycetota</taxon>
        <taxon>Actinomycetes</taxon>
        <taxon>Jatrophihabitantales</taxon>
        <taxon>Jatrophihabitantaceae</taxon>
        <taxon>Jatrophihabitans</taxon>
    </lineage>
</organism>
<dbReference type="PROSITE" id="PS00690">
    <property type="entry name" value="DEAH_ATP_HELICASE"/>
    <property type="match status" value="1"/>
</dbReference>
<accession>A0ABU2JGR9</accession>
<name>A0ABU2JGR9_9ACTN</name>
<evidence type="ECO:0000256" key="5">
    <source>
        <dbReference type="ARBA" id="ARBA00034617"/>
    </source>
</evidence>
<keyword evidence="8" id="KW-0067">ATP-binding</keyword>
<dbReference type="SUPFAM" id="SSF52540">
    <property type="entry name" value="P-loop containing nucleoside triphosphate hydrolases"/>
    <property type="match status" value="1"/>
</dbReference>
<keyword evidence="4" id="KW-0413">Isomerase</keyword>
<reference evidence="9" key="1">
    <citation type="submission" date="2023-07" db="EMBL/GenBank/DDBJ databases">
        <title>30 novel species of actinomycetes from the DSMZ collection.</title>
        <authorList>
            <person name="Nouioui I."/>
        </authorList>
    </citation>
    <scope>NUCLEOTIDE SEQUENCE [LARGE SCALE GENOMIC DNA]</scope>
    <source>
        <strain evidence="9">DSM 44399</strain>
    </source>
</reference>
<sequence length="199" mass="21804">MDGRSGDLQQVAREVFGWSRLRPEQLEAMEAVMAGRDVLTVLPTGAGKSAIYQVPGLLLEGLTVVVSPLLALQRDQVQGIEQSQAPEAVAVNSGQRVGERRHAWDSLRRGESRYLFLSPEQLAKEEVLQELGELGVGLFVVDEAHCVSAWGHDFRPDYLGLGQVIERLGHPPVVALTARRRCRCAVTLRRGLGCASTLR</sequence>
<evidence type="ECO:0000256" key="6">
    <source>
        <dbReference type="ARBA" id="ARBA00034808"/>
    </source>
</evidence>
<evidence type="ECO:0000313" key="9">
    <source>
        <dbReference type="Proteomes" id="UP001183176"/>
    </source>
</evidence>
<comment type="similarity">
    <text evidence="1">Belongs to the helicase family. RecQ subfamily.</text>
</comment>
<evidence type="ECO:0000256" key="2">
    <source>
        <dbReference type="ARBA" id="ARBA00022801"/>
    </source>
</evidence>
<evidence type="ECO:0000256" key="1">
    <source>
        <dbReference type="ARBA" id="ARBA00005446"/>
    </source>
</evidence>
<keyword evidence="9" id="KW-1185">Reference proteome</keyword>
<dbReference type="SMART" id="SM00487">
    <property type="entry name" value="DEXDc"/>
    <property type="match status" value="1"/>
</dbReference>
<protein>
    <recommendedName>
        <fullName evidence="6">DNA 3'-5' helicase</fullName>
        <ecNumber evidence="6">5.6.2.4</ecNumber>
    </recommendedName>
</protein>
<evidence type="ECO:0000256" key="3">
    <source>
        <dbReference type="ARBA" id="ARBA00023125"/>
    </source>
</evidence>
<dbReference type="InterPro" id="IPR002464">
    <property type="entry name" value="DNA/RNA_helicase_DEAH_CS"/>
</dbReference>
<proteinExistence type="inferred from homology"/>
<dbReference type="Pfam" id="PF00270">
    <property type="entry name" value="DEAD"/>
    <property type="match status" value="1"/>
</dbReference>
<keyword evidence="8" id="KW-0547">Nucleotide-binding</keyword>
<evidence type="ECO:0000256" key="4">
    <source>
        <dbReference type="ARBA" id="ARBA00023235"/>
    </source>
</evidence>
<dbReference type="PROSITE" id="PS51192">
    <property type="entry name" value="HELICASE_ATP_BIND_1"/>
    <property type="match status" value="1"/>
</dbReference>
<dbReference type="Proteomes" id="UP001183176">
    <property type="component" value="Unassembled WGS sequence"/>
</dbReference>
<dbReference type="PANTHER" id="PTHR13710">
    <property type="entry name" value="DNA HELICASE RECQ FAMILY MEMBER"/>
    <property type="match status" value="1"/>
</dbReference>
<feature type="domain" description="Helicase ATP-binding" evidence="7">
    <location>
        <begin position="29"/>
        <end position="178"/>
    </location>
</feature>
<comment type="caution">
    <text evidence="8">The sequence shown here is derived from an EMBL/GenBank/DDBJ whole genome shotgun (WGS) entry which is preliminary data.</text>
</comment>
<keyword evidence="8" id="KW-0347">Helicase</keyword>
<dbReference type="GO" id="GO:0004386">
    <property type="term" value="F:helicase activity"/>
    <property type="evidence" value="ECO:0007669"/>
    <property type="project" value="UniProtKB-KW"/>
</dbReference>
<dbReference type="InterPro" id="IPR011545">
    <property type="entry name" value="DEAD/DEAH_box_helicase_dom"/>
</dbReference>
<keyword evidence="3" id="KW-0238">DNA-binding</keyword>
<comment type="catalytic activity">
    <reaction evidence="5">
        <text>Couples ATP hydrolysis with the unwinding of duplex DNA by translocating in the 3'-5' direction.</text>
        <dbReference type="EC" id="5.6.2.4"/>
    </reaction>
</comment>
<dbReference type="EC" id="5.6.2.4" evidence="6"/>
<dbReference type="PANTHER" id="PTHR13710:SF105">
    <property type="entry name" value="ATP-DEPENDENT DNA HELICASE Q1"/>
    <property type="match status" value="1"/>
</dbReference>
<dbReference type="InterPro" id="IPR027417">
    <property type="entry name" value="P-loop_NTPase"/>
</dbReference>
<evidence type="ECO:0000259" key="7">
    <source>
        <dbReference type="PROSITE" id="PS51192"/>
    </source>
</evidence>